<organism evidence="2 3">
    <name type="scientific">Oenococcus alcoholitolerans</name>
    <dbReference type="NCBI Taxonomy" id="931074"/>
    <lineage>
        <taxon>Bacteria</taxon>
        <taxon>Bacillati</taxon>
        <taxon>Bacillota</taxon>
        <taxon>Bacilli</taxon>
        <taxon>Lactobacillales</taxon>
        <taxon>Lactobacillaceae</taxon>
        <taxon>Oenococcus</taxon>
    </lineage>
</organism>
<accession>A0ABR4XNI7</accession>
<name>A0ABR4XNI7_9LACO</name>
<evidence type="ECO:0000313" key="2">
    <source>
        <dbReference type="EMBL" id="KGO19690.1"/>
    </source>
</evidence>
<gene>
    <name evidence="2" type="ORF">Q757_10135</name>
</gene>
<feature type="non-terminal residue" evidence="2">
    <location>
        <position position="50"/>
    </location>
</feature>
<dbReference type="EMBL" id="AXCV01000652">
    <property type="protein sequence ID" value="KGO19690.1"/>
    <property type="molecule type" value="Genomic_DNA"/>
</dbReference>
<keyword evidence="1" id="KW-0472">Membrane</keyword>
<proteinExistence type="predicted"/>
<evidence type="ECO:0008006" key="4">
    <source>
        <dbReference type="Google" id="ProtNLM"/>
    </source>
</evidence>
<protein>
    <recommendedName>
        <fullName evidence="4">Small multidrug resistance protein</fullName>
    </recommendedName>
</protein>
<keyword evidence="1" id="KW-1133">Transmembrane helix</keyword>
<feature type="transmembrane region" description="Helical" evidence="1">
    <location>
        <begin position="28"/>
        <end position="49"/>
    </location>
</feature>
<evidence type="ECO:0000313" key="3">
    <source>
        <dbReference type="Proteomes" id="UP000030023"/>
    </source>
</evidence>
<comment type="caution">
    <text evidence="2">The sequence shown here is derived from an EMBL/GenBank/DDBJ whole genome shotgun (WGS) entry which is preliminary data.</text>
</comment>
<dbReference type="Proteomes" id="UP000030023">
    <property type="component" value="Unassembled WGS sequence"/>
</dbReference>
<sequence>MWILMILILLIAGIKLFGKLLPYLIGAVIIVYFIEYWWLVLLVAIAGYFI</sequence>
<evidence type="ECO:0000256" key="1">
    <source>
        <dbReference type="SAM" id="Phobius"/>
    </source>
</evidence>
<keyword evidence="3" id="KW-1185">Reference proteome</keyword>
<keyword evidence="1" id="KW-0812">Transmembrane</keyword>
<reference evidence="2 3" key="1">
    <citation type="journal article" date="2014" name="Antonie Van Leeuwenhoek">
        <title>Oenococcus alcoholitolerans sp. nov., a lactic acid bacteria isolated from cachaca and ethanol fermentation processes.</title>
        <authorList>
            <person name="Badotti F."/>
            <person name="Moreira A.P."/>
            <person name="Tonon L.A."/>
            <person name="de Lucena B.T."/>
            <person name="Gomes Fde C."/>
            <person name="Kruger R."/>
            <person name="Thompson C.C."/>
            <person name="de Morais M.A.Jr."/>
            <person name="Rosa C.A."/>
            <person name="Thompson F.L."/>
        </authorList>
    </citation>
    <scope>NUCLEOTIDE SEQUENCE [LARGE SCALE GENOMIC DNA]</scope>
    <source>
        <strain evidence="2 3">UFRJ-M7.2.18</strain>
    </source>
</reference>